<protein>
    <submittedName>
        <fullName evidence="2">Ubiquitin carboxyl-terminal hydrolase 12</fullName>
    </submittedName>
</protein>
<dbReference type="PANTHER" id="PTHR46162">
    <property type="entry name" value="TRAF-LIKE FAMILY PROTEIN"/>
    <property type="match status" value="1"/>
</dbReference>
<proteinExistence type="predicted"/>
<dbReference type="PANTHER" id="PTHR46162:SF9">
    <property type="entry name" value="MATH DOMAIN-CONTAINING PROTEIN"/>
    <property type="match status" value="1"/>
</dbReference>
<dbReference type="EMBL" id="KE343643">
    <property type="protein sequence ID" value="EXB37657.1"/>
    <property type="molecule type" value="Genomic_DNA"/>
</dbReference>
<reference evidence="3" key="1">
    <citation type="submission" date="2013-01" db="EMBL/GenBank/DDBJ databases">
        <title>Draft Genome Sequence of a Mulberry Tree, Morus notabilis C.K. Schneid.</title>
        <authorList>
            <person name="He N."/>
            <person name="Zhao S."/>
        </authorList>
    </citation>
    <scope>NUCLEOTIDE SEQUENCE</scope>
</reference>
<dbReference type="InterPro" id="IPR002083">
    <property type="entry name" value="MATH/TRAF_dom"/>
</dbReference>
<dbReference type="Pfam" id="PF22486">
    <property type="entry name" value="MATH_2"/>
    <property type="match status" value="1"/>
</dbReference>
<gene>
    <name evidence="2" type="ORF">L484_021864</name>
</gene>
<sequence>MVTKQFLASLWRRLYYYSSSNSNDTESNDLAILKAREAKPSHHLLKIESFNKLSENLSSPYIAEEFTAGGYTWLLCIHLQGDEENDGKNHVSIYLEVTDSTDLPDGWEINASWEINATFNFFIYDQIRDKYVGLQEARKRRFYSMKNRWGVTKFIDLKTLNNPSKGYLINDICIFGVEVFISCTQMHLRMIREPERIYKFKWQVDNFSKKIRDKWYKSDYFVAGDYKWYARIMFDIQQQY</sequence>
<dbReference type="GO" id="GO:0016787">
    <property type="term" value="F:hydrolase activity"/>
    <property type="evidence" value="ECO:0007669"/>
    <property type="project" value="UniProtKB-KW"/>
</dbReference>
<dbReference type="Gene3D" id="2.60.210.10">
    <property type="entry name" value="Apoptosis, Tumor Necrosis Factor Receptor Associated Protein 2, Chain A"/>
    <property type="match status" value="1"/>
</dbReference>
<evidence type="ECO:0000259" key="1">
    <source>
        <dbReference type="PROSITE" id="PS50144"/>
    </source>
</evidence>
<feature type="domain" description="MATH" evidence="1">
    <location>
        <begin position="197"/>
        <end position="240"/>
    </location>
</feature>
<accession>W9R3Y7</accession>
<dbReference type="CDD" id="cd00121">
    <property type="entry name" value="MATH"/>
    <property type="match status" value="1"/>
</dbReference>
<keyword evidence="2" id="KW-0378">Hydrolase</keyword>
<organism evidence="2 3">
    <name type="scientific">Morus notabilis</name>
    <dbReference type="NCBI Taxonomy" id="981085"/>
    <lineage>
        <taxon>Eukaryota</taxon>
        <taxon>Viridiplantae</taxon>
        <taxon>Streptophyta</taxon>
        <taxon>Embryophyta</taxon>
        <taxon>Tracheophyta</taxon>
        <taxon>Spermatophyta</taxon>
        <taxon>Magnoliopsida</taxon>
        <taxon>eudicotyledons</taxon>
        <taxon>Gunneridae</taxon>
        <taxon>Pentapetalae</taxon>
        <taxon>rosids</taxon>
        <taxon>fabids</taxon>
        <taxon>Rosales</taxon>
        <taxon>Moraceae</taxon>
        <taxon>Moreae</taxon>
        <taxon>Morus</taxon>
    </lineage>
</organism>
<dbReference type="SUPFAM" id="SSF49599">
    <property type="entry name" value="TRAF domain-like"/>
    <property type="match status" value="2"/>
</dbReference>
<dbReference type="eggNOG" id="KOG1987">
    <property type="taxonomic scope" value="Eukaryota"/>
</dbReference>
<name>W9R3Y7_9ROSA</name>
<keyword evidence="3" id="KW-1185">Reference proteome</keyword>
<dbReference type="PROSITE" id="PS50144">
    <property type="entry name" value="MATH"/>
    <property type="match status" value="2"/>
</dbReference>
<dbReference type="AlphaFoldDB" id="W9R3Y7"/>
<dbReference type="InterPro" id="IPR008974">
    <property type="entry name" value="TRAF-like"/>
</dbReference>
<dbReference type="Proteomes" id="UP000030645">
    <property type="component" value="Unassembled WGS sequence"/>
</dbReference>
<feature type="domain" description="MATH" evidence="1">
    <location>
        <begin position="40"/>
        <end position="179"/>
    </location>
</feature>
<evidence type="ECO:0000313" key="3">
    <source>
        <dbReference type="Proteomes" id="UP000030645"/>
    </source>
</evidence>
<dbReference type="SMART" id="SM00061">
    <property type="entry name" value="MATH"/>
    <property type="match status" value="1"/>
</dbReference>
<evidence type="ECO:0000313" key="2">
    <source>
        <dbReference type="EMBL" id="EXB37657.1"/>
    </source>
</evidence>
<dbReference type="STRING" id="981085.W9R3Y7"/>